<dbReference type="CDD" id="cd12148">
    <property type="entry name" value="fungal_TF_MHR"/>
    <property type="match status" value="1"/>
</dbReference>
<dbReference type="OrthoDB" id="5239226at2759"/>
<comment type="caution">
    <text evidence="9">The sequence shown here is derived from an EMBL/GenBank/DDBJ whole genome shotgun (WGS) entry which is preliminary data.</text>
</comment>
<evidence type="ECO:0000256" key="7">
    <source>
        <dbReference type="ARBA" id="ARBA00023242"/>
    </source>
</evidence>
<dbReference type="EMBL" id="JAAVMX010000005">
    <property type="protein sequence ID" value="KAF4507642.1"/>
    <property type="molecule type" value="Genomic_DNA"/>
</dbReference>
<keyword evidence="4" id="KW-0805">Transcription regulation</keyword>
<dbReference type="InterPro" id="IPR051615">
    <property type="entry name" value="Transcr_Regulatory_Elem"/>
</dbReference>
<keyword evidence="5" id="KW-0238">DNA-binding</keyword>
<keyword evidence="2" id="KW-0479">Metal-binding</keyword>
<keyword evidence="10" id="KW-1185">Reference proteome</keyword>
<evidence type="ECO:0000256" key="4">
    <source>
        <dbReference type="ARBA" id="ARBA00023015"/>
    </source>
</evidence>
<dbReference type="InterPro" id="IPR001138">
    <property type="entry name" value="Zn2Cys6_DnaBD"/>
</dbReference>
<evidence type="ECO:0000313" key="9">
    <source>
        <dbReference type="EMBL" id="KAF4507642.1"/>
    </source>
</evidence>
<accession>A0A8H4LZ22</accession>
<dbReference type="Gene3D" id="4.10.240.10">
    <property type="entry name" value="Zn(2)-C6 fungal-type DNA-binding domain"/>
    <property type="match status" value="1"/>
</dbReference>
<proteinExistence type="predicted"/>
<name>A0A8H4LZ22_9HYPO</name>
<dbReference type="GO" id="GO:0000981">
    <property type="term" value="F:DNA-binding transcription factor activity, RNA polymerase II-specific"/>
    <property type="evidence" value="ECO:0007669"/>
    <property type="project" value="InterPro"/>
</dbReference>
<evidence type="ECO:0008006" key="11">
    <source>
        <dbReference type="Google" id="ProtNLM"/>
    </source>
</evidence>
<dbReference type="CDD" id="cd00067">
    <property type="entry name" value="GAL4"/>
    <property type="match status" value="1"/>
</dbReference>
<evidence type="ECO:0000256" key="5">
    <source>
        <dbReference type="ARBA" id="ARBA00023125"/>
    </source>
</evidence>
<dbReference type="AlphaFoldDB" id="A0A8H4LZ22"/>
<evidence type="ECO:0000256" key="6">
    <source>
        <dbReference type="ARBA" id="ARBA00023163"/>
    </source>
</evidence>
<organism evidence="9 10">
    <name type="scientific">Ophiocordyceps sinensis</name>
    <dbReference type="NCBI Taxonomy" id="72228"/>
    <lineage>
        <taxon>Eukaryota</taxon>
        <taxon>Fungi</taxon>
        <taxon>Dikarya</taxon>
        <taxon>Ascomycota</taxon>
        <taxon>Pezizomycotina</taxon>
        <taxon>Sordariomycetes</taxon>
        <taxon>Hypocreomycetidae</taxon>
        <taxon>Hypocreales</taxon>
        <taxon>Ophiocordycipitaceae</taxon>
        <taxon>Ophiocordyceps</taxon>
    </lineage>
</organism>
<gene>
    <name evidence="9" type="ORF">G6O67_004119</name>
</gene>
<evidence type="ECO:0000256" key="1">
    <source>
        <dbReference type="ARBA" id="ARBA00004123"/>
    </source>
</evidence>
<dbReference type="Proteomes" id="UP000557566">
    <property type="component" value="Unassembled WGS sequence"/>
</dbReference>
<dbReference type="InterPro" id="IPR036864">
    <property type="entry name" value="Zn2-C6_fun-type_DNA-bd_sf"/>
</dbReference>
<evidence type="ECO:0000313" key="10">
    <source>
        <dbReference type="Proteomes" id="UP000557566"/>
    </source>
</evidence>
<dbReference type="GO" id="GO:0003677">
    <property type="term" value="F:DNA binding"/>
    <property type="evidence" value="ECO:0007669"/>
    <property type="project" value="UniProtKB-KW"/>
</dbReference>
<sequence>MSLRPQVQTACQRCRKKRVKVVTNKALPTSTAWTIPMQDTLVLCNGQQPCESCDEAGQVCEYLYAQHVTKGELRAEIERLKRRSDESKELLKAIGSIKDPVACKMVLRGLMKGSQSRKDGLGKHGLGKHGLGKHGLGKDTGLDTTSSHRPQREDACFNQPTSRTLKCHHYTPGGNPESLSMPLSLTSLPLVSKSHRDPWTRTGWTRAHMRHLFDSLITRDYLPFSFICQDLFLHDYHVESRRFCSPALVHAMLAVATRSINGKGDDARTLPDGCFGSRMFFDEAVAIIQDSGSPLGLPDIQALGMLALYELRREQEAKALGLAETFAESITELCQQEPLISHGEDYTRARATTYCGAISLIRILRLATGHLFNAPSFTVFEDSVVLDQPSHSSKEGSDSFEPNANLSQSRNFQLISIKMFQLTEWVYKLVISTRSTTGCCLSSAWAVYKKCLDWYESVFALLTADGSRTPFVLFIHMYYHFCLLCALRPFTSLRLHNSYAICVQAAQSVLTLAQSHDDLFTLQRVSELVPYFVCASGLFGLAVDDGGPRLHSVPGHGAQLMIKDECRDDETPFGCLDSPHVTMSTAAHARLLLAKMGSWHPVGVVTEGLLDSCLPN</sequence>
<reference evidence="9 10" key="1">
    <citation type="journal article" date="2020" name="Genome Biol. Evol.">
        <title>A new high-quality draft genome assembly of the Chinese cordyceps Ophiocordyceps sinensis.</title>
        <authorList>
            <person name="Shu R."/>
            <person name="Zhang J."/>
            <person name="Meng Q."/>
            <person name="Zhang H."/>
            <person name="Zhou G."/>
            <person name="Li M."/>
            <person name="Wu P."/>
            <person name="Zhao Y."/>
            <person name="Chen C."/>
            <person name="Qin Q."/>
        </authorList>
    </citation>
    <scope>NUCLEOTIDE SEQUENCE [LARGE SCALE GENOMIC DNA]</scope>
    <source>
        <strain evidence="9 10">IOZ07</strain>
    </source>
</reference>
<dbReference type="GO" id="GO:0008270">
    <property type="term" value="F:zinc ion binding"/>
    <property type="evidence" value="ECO:0007669"/>
    <property type="project" value="InterPro"/>
</dbReference>
<protein>
    <recommendedName>
        <fullName evidence="11">Nitrate assimilation regulatory protein nirA</fullName>
    </recommendedName>
</protein>
<keyword evidence="7" id="KW-0539">Nucleus</keyword>
<dbReference type="GO" id="GO:0005634">
    <property type="term" value="C:nucleus"/>
    <property type="evidence" value="ECO:0007669"/>
    <property type="project" value="UniProtKB-SubCell"/>
</dbReference>
<evidence type="ECO:0000256" key="2">
    <source>
        <dbReference type="ARBA" id="ARBA00022723"/>
    </source>
</evidence>
<feature type="region of interest" description="Disordered" evidence="8">
    <location>
        <begin position="114"/>
        <end position="158"/>
    </location>
</feature>
<keyword evidence="3" id="KW-0862">Zinc</keyword>
<evidence type="ECO:0000256" key="8">
    <source>
        <dbReference type="SAM" id="MobiDB-lite"/>
    </source>
</evidence>
<keyword evidence="6" id="KW-0804">Transcription</keyword>
<comment type="subcellular location">
    <subcellularLocation>
        <location evidence="1">Nucleus</location>
    </subcellularLocation>
</comment>
<evidence type="ECO:0000256" key="3">
    <source>
        <dbReference type="ARBA" id="ARBA00022833"/>
    </source>
</evidence>
<dbReference type="PANTHER" id="PTHR31313:SF4">
    <property type="entry name" value="CONIDIAL DEVELOPMENT PROTEIN FLUFFY"/>
    <property type="match status" value="1"/>
</dbReference>
<dbReference type="PANTHER" id="PTHR31313">
    <property type="entry name" value="TY1 ENHANCER ACTIVATOR"/>
    <property type="match status" value="1"/>
</dbReference>